<dbReference type="AlphaFoldDB" id="A0A2K8LBU6"/>
<reference evidence="2 3" key="1">
    <citation type="submission" date="2016-12" db="EMBL/GenBank/DDBJ databases">
        <title>Isolation and genomic insights into novel planktonic Zetaproteobacteria from stratified waters of the Chesapeake Bay.</title>
        <authorList>
            <person name="McAllister S.M."/>
            <person name="Kato S."/>
            <person name="Chan C.S."/>
            <person name="Chiu B.K."/>
            <person name="Field E.K."/>
        </authorList>
    </citation>
    <scope>NUCLEOTIDE SEQUENCE [LARGE SCALE GENOMIC DNA]</scope>
    <source>
        <strain evidence="2 3">CP-8</strain>
    </source>
</reference>
<protein>
    <submittedName>
        <fullName evidence="2">Uncharacterized protein</fullName>
    </submittedName>
</protein>
<name>A0A2K8LBU6_9PROT</name>
<evidence type="ECO:0000256" key="1">
    <source>
        <dbReference type="SAM" id="Phobius"/>
    </source>
</evidence>
<sequence length="164" mass="17533">MSDVVKYEPEQALFEVTLLNAEEAHAEFDDIVIEGIKSGIPPELLTRLKQLWEKTKLIAGEVVAIGKIIVRAIFNFFKANPKLSIGIAIGAAVTVLIAAIPIFGPLLAPTAALLGITYGAAVGAARDKGDYSGNPFDAAVALAEKFFELMKEIFNAVQGYWVAA</sequence>
<evidence type="ECO:0000313" key="3">
    <source>
        <dbReference type="Proteomes" id="UP000231637"/>
    </source>
</evidence>
<accession>A0A2K8LBU6</accession>
<gene>
    <name evidence="2" type="ORF">Ga0123462_0847</name>
</gene>
<dbReference type="Proteomes" id="UP000231637">
    <property type="component" value="Chromosome"/>
</dbReference>
<keyword evidence="1" id="KW-0812">Transmembrane</keyword>
<keyword evidence="1" id="KW-0472">Membrane</keyword>
<dbReference type="OrthoDB" id="7065589at2"/>
<keyword evidence="1" id="KW-1133">Transmembrane helix</keyword>
<evidence type="ECO:0000313" key="2">
    <source>
        <dbReference type="EMBL" id="ATX81716.1"/>
    </source>
</evidence>
<dbReference type="RefSeq" id="WP_100265143.1">
    <property type="nucleotide sequence ID" value="NZ_CP018800.1"/>
</dbReference>
<organism evidence="2 3">
    <name type="scientific">Mariprofundus ferrinatatus</name>
    <dbReference type="NCBI Taxonomy" id="1921087"/>
    <lineage>
        <taxon>Bacteria</taxon>
        <taxon>Pseudomonadati</taxon>
        <taxon>Pseudomonadota</taxon>
        <taxon>Candidatius Mariprofundia</taxon>
        <taxon>Mariprofundales</taxon>
        <taxon>Mariprofundaceae</taxon>
        <taxon>Mariprofundus</taxon>
    </lineage>
</organism>
<dbReference type="EMBL" id="CP018800">
    <property type="protein sequence ID" value="ATX81716.1"/>
    <property type="molecule type" value="Genomic_DNA"/>
</dbReference>
<dbReference type="KEGG" id="mfn:Ga0123462_0847"/>
<feature type="transmembrane region" description="Helical" evidence="1">
    <location>
        <begin position="83"/>
        <end position="108"/>
    </location>
</feature>
<keyword evidence="3" id="KW-1185">Reference proteome</keyword>
<proteinExistence type="predicted"/>